<feature type="region of interest" description="Disordered" evidence="1">
    <location>
        <begin position="40"/>
        <end position="93"/>
    </location>
</feature>
<gene>
    <name evidence="2" type="ORF">CGI_10016082</name>
</gene>
<evidence type="ECO:0000313" key="2">
    <source>
        <dbReference type="EMBL" id="EKC35254.1"/>
    </source>
</evidence>
<dbReference type="InParanoid" id="K1QVH5"/>
<name>K1QVH5_MAGGI</name>
<organism evidence="2">
    <name type="scientific">Magallana gigas</name>
    <name type="common">Pacific oyster</name>
    <name type="synonym">Crassostrea gigas</name>
    <dbReference type="NCBI Taxonomy" id="29159"/>
    <lineage>
        <taxon>Eukaryota</taxon>
        <taxon>Metazoa</taxon>
        <taxon>Spiralia</taxon>
        <taxon>Lophotrochozoa</taxon>
        <taxon>Mollusca</taxon>
        <taxon>Bivalvia</taxon>
        <taxon>Autobranchia</taxon>
        <taxon>Pteriomorphia</taxon>
        <taxon>Ostreida</taxon>
        <taxon>Ostreoidea</taxon>
        <taxon>Ostreidae</taxon>
        <taxon>Magallana</taxon>
    </lineage>
</organism>
<protein>
    <submittedName>
        <fullName evidence="2">Uncharacterized protein</fullName>
    </submittedName>
</protein>
<evidence type="ECO:0000256" key="1">
    <source>
        <dbReference type="SAM" id="MobiDB-lite"/>
    </source>
</evidence>
<sequence length="93" mass="11023">MAIYPKDYKRLVTPSLYQAPSSVQARELIRTWFEKAKVSRHRREEWENGWKPQINEEPGEEAFVPDYDEDPDPSTKKLKYSPEDPSIRESLQL</sequence>
<dbReference type="HOGENOM" id="CLU_2401784_0_0_1"/>
<dbReference type="EMBL" id="JH817068">
    <property type="protein sequence ID" value="EKC35254.1"/>
    <property type="molecule type" value="Genomic_DNA"/>
</dbReference>
<dbReference type="AlphaFoldDB" id="K1QVH5"/>
<proteinExistence type="predicted"/>
<reference evidence="2" key="1">
    <citation type="journal article" date="2012" name="Nature">
        <title>The oyster genome reveals stress adaptation and complexity of shell formation.</title>
        <authorList>
            <person name="Zhang G."/>
            <person name="Fang X."/>
            <person name="Guo X."/>
            <person name="Li L."/>
            <person name="Luo R."/>
            <person name="Xu F."/>
            <person name="Yang P."/>
            <person name="Zhang L."/>
            <person name="Wang X."/>
            <person name="Qi H."/>
            <person name="Xiong Z."/>
            <person name="Que H."/>
            <person name="Xie Y."/>
            <person name="Holland P.W."/>
            <person name="Paps J."/>
            <person name="Zhu Y."/>
            <person name="Wu F."/>
            <person name="Chen Y."/>
            <person name="Wang J."/>
            <person name="Peng C."/>
            <person name="Meng J."/>
            <person name="Yang L."/>
            <person name="Liu J."/>
            <person name="Wen B."/>
            <person name="Zhang N."/>
            <person name="Huang Z."/>
            <person name="Zhu Q."/>
            <person name="Feng Y."/>
            <person name="Mount A."/>
            <person name="Hedgecock D."/>
            <person name="Xu Z."/>
            <person name="Liu Y."/>
            <person name="Domazet-Loso T."/>
            <person name="Du Y."/>
            <person name="Sun X."/>
            <person name="Zhang S."/>
            <person name="Liu B."/>
            <person name="Cheng P."/>
            <person name="Jiang X."/>
            <person name="Li J."/>
            <person name="Fan D."/>
            <person name="Wang W."/>
            <person name="Fu W."/>
            <person name="Wang T."/>
            <person name="Wang B."/>
            <person name="Zhang J."/>
            <person name="Peng Z."/>
            <person name="Li Y."/>
            <person name="Li N."/>
            <person name="Wang J."/>
            <person name="Chen M."/>
            <person name="He Y."/>
            <person name="Tan F."/>
            <person name="Song X."/>
            <person name="Zheng Q."/>
            <person name="Huang R."/>
            <person name="Yang H."/>
            <person name="Du X."/>
            <person name="Chen L."/>
            <person name="Yang M."/>
            <person name="Gaffney P.M."/>
            <person name="Wang S."/>
            <person name="Luo L."/>
            <person name="She Z."/>
            <person name="Ming Y."/>
            <person name="Huang W."/>
            <person name="Zhang S."/>
            <person name="Huang B."/>
            <person name="Zhang Y."/>
            <person name="Qu T."/>
            <person name="Ni P."/>
            <person name="Miao G."/>
            <person name="Wang J."/>
            <person name="Wang Q."/>
            <person name="Steinberg C.E."/>
            <person name="Wang H."/>
            <person name="Li N."/>
            <person name="Qian L."/>
            <person name="Zhang G."/>
            <person name="Li Y."/>
            <person name="Yang H."/>
            <person name="Liu X."/>
            <person name="Wang J."/>
            <person name="Yin Y."/>
            <person name="Wang J."/>
        </authorList>
    </citation>
    <scope>NUCLEOTIDE SEQUENCE [LARGE SCALE GENOMIC DNA]</scope>
    <source>
        <strain evidence="2">05x7-T-G4-1.051#20</strain>
    </source>
</reference>
<accession>K1QVH5</accession>